<protein>
    <recommendedName>
        <fullName evidence="1">PIN domain-containing protein</fullName>
    </recommendedName>
</protein>
<name>A0A1F6V7M3_9BACT</name>
<proteinExistence type="predicted"/>
<dbReference type="SMART" id="SM00670">
    <property type="entry name" value="PINc"/>
    <property type="match status" value="1"/>
</dbReference>
<dbReference type="Pfam" id="PF01850">
    <property type="entry name" value="PIN"/>
    <property type="match status" value="1"/>
</dbReference>
<dbReference type="PANTHER" id="PTHR39677:SF4">
    <property type="entry name" value="RIBONUCLEASE VAPC6"/>
    <property type="match status" value="1"/>
</dbReference>
<comment type="caution">
    <text evidence="2">The sequence shown here is derived from an EMBL/GenBank/DDBJ whole genome shotgun (WGS) entry which is preliminary data.</text>
</comment>
<dbReference type="CDD" id="cd09874">
    <property type="entry name" value="PIN_MT3492-like"/>
    <property type="match status" value="1"/>
</dbReference>
<dbReference type="Proteomes" id="UP000178700">
    <property type="component" value="Unassembled WGS sequence"/>
</dbReference>
<dbReference type="PANTHER" id="PTHR39677">
    <property type="entry name" value="RIBONUCLEASE VAPC6"/>
    <property type="match status" value="1"/>
</dbReference>
<dbReference type="EMBL" id="MFTJ01000025">
    <property type="protein sequence ID" value="OGI65582.1"/>
    <property type="molecule type" value="Genomic_DNA"/>
</dbReference>
<gene>
    <name evidence="2" type="ORF">A2642_04515</name>
</gene>
<sequence length="138" mass="15391">MNILLDTSPLISFFAEDVHTEKSIILFNDIFTGKITASIPAFVLVEFCGALSRKAGKENAQLAFKQVQTLLNQNTLNIIPQTDETYTLACHLALQYGIKGSDAVISALAQQYNLTLATFDKEITNKLKNEIDLYKEFK</sequence>
<evidence type="ECO:0000313" key="3">
    <source>
        <dbReference type="Proteomes" id="UP000178700"/>
    </source>
</evidence>
<dbReference type="InterPro" id="IPR002716">
    <property type="entry name" value="PIN_dom"/>
</dbReference>
<dbReference type="AlphaFoldDB" id="A0A1F6V7M3"/>
<organism evidence="2 3">
    <name type="scientific">Candidatus Nomurabacteria bacterium RIFCSPHIGHO2_01_FULL_39_10</name>
    <dbReference type="NCBI Taxonomy" id="1801733"/>
    <lineage>
        <taxon>Bacteria</taxon>
        <taxon>Candidatus Nomuraibacteriota</taxon>
    </lineage>
</organism>
<evidence type="ECO:0000313" key="2">
    <source>
        <dbReference type="EMBL" id="OGI65582.1"/>
    </source>
</evidence>
<reference evidence="2 3" key="1">
    <citation type="journal article" date="2016" name="Nat. Commun.">
        <title>Thousands of microbial genomes shed light on interconnected biogeochemical processes in an aquifer system.</title>
        <authorList>
            <person name="Anantharaman K."/>
            <person name="Brown C.T."/>
            <person name="Hug L.A."/>
            <person name="Sharon I."/>
            <person name="Castelle C.J."/>
            <person name="Probst A.J."/>
            <person name="Thomas B.C."/>
            <person name="Singh A."/>
            <person name="Wilkins M.J."/>
            <person name="Karaoz U."/>
            <person name="Brodie E.L."/>
            <person name="Williams K.H."/>
            <person name="Hubbard S.S."/>
            <person name="Banfield J.F."/>
        </authorList>
    </citation>
    <scope>NUCLEOTIDE SEQUENCE [LARGE SCALE GENOMIC DNA]</scope>
</reference>
<dbReference type="InterPro" id="IPR029060">
    <property type="entry name" value="PIN-like_dom_sf"/>
</dbReference>
<accession>A0A1F6V7M3</accession>
<dbReference type="SUPFAM" id="SSF88723">
    <property type="entry name" value="PIN domain-like"/>
    <property type="match status" value="1"/>
</dbReference>
<feature type="domain" description="PIN" evidence="1">
    <location>
        <begin position="1"/>
        <end position="125"/>
    </location>
</feature>
<evidence type="ECO:0000259" key="1">
    <source>
        <dbReference type="SMART" id="SM00670"/>
    </source>
</evidence>
<dbReference type="Gene3D" id="3.40.50.1010">
    <property type="entry name" value="5'-nuclease"/>
    <property type="match status" value="1"/>
</dbReference>